<dbReference type="Proteomes" id="UP001500582">
    <property type="component" value="Unassembled WGS sequence"/>
</dbReference>
<gene>
    <name evidence="2" type="ORF">GCM10023149_41360</name>
</gene>
<evidence type="ECO:0000256" key="1">
    <source>
        <dbReference type="SAM" id="Phobius"/>
    </source>
</evidence>
<organism evidence="2 3">
    <name type="scientific">Mucilaginibacter gynuensis</name>
    <dbReference type="NCBI Taxonomy" id="1302236"/>
    <lineage>
        <taxon>Bacteria</taxon>
        <taxon>Pseudomonadati</taxon>
        <taxon>Bacteroidota</taxon>
        <taxon>Sphingobacteriia</taxon>
        <taxon>Sphingobacteriales</taxon>
        <taxon>Sphingobacteriaceae</taxon>
        <taxon>Mucilaginibacter</taxon>
    </lineage>
</organism>
<evidence type="ECO:0000313" key="2">
    <source>
        <dbReference type="EMBL" id="GAA4334174.1"/>
    </source>
</evidence>
<evidence type="ECO:0000313" key="3">
    <source>
        <dbReference type="Proteomes" id="UP001500582"/>
    </source>
</evidence>
<comment type="caution">
    <text evidence="2">The sequence shown here is derived from an EMBL/GenBank/DDBJ whole genome shotgun (WGS) entry which is preliminary data.</text>
</comment>
<proteinExistence type="predicted"/>
<sequence length="76" mass="8956">MSLNRNNVQKSPKRRFLLILGVVTFVCVSILGVMIMFWDRLNLPLTQTQRYVFGAFFIIYAVVRFSRIILKKDDDE</sequence>
<name>A0ABP8H4D5_9SPHI</name>
<keyword evidence="1" id="KW-0472">Membrane</keyword>
<feature type="transmembrane region" description="Helical" evidence="1">
    <location>
        <begin position="50"/>
        <end position="70"/>
    </location>
</feature>
<accession>A0ABP8H4D5</accession>
<keyword evidence="1" id="KW-1133">Transmembrane helix</keyword>
<dbReference type="EMBL" id="BAABFT010000014">
    <property type="protein sequence ID" value="GAA4334174.1"/>
    <property type="molecule type" value="Genomic_DNA"/>
</dbReference>
<dbReference type="RefSeq" id="WP_345213082.1">
    <property type="nucleotide sequence ID" value="NZ_BAABFT010000014.1"/>
</dbReference>
<keyword evidence="1" id="KW-0812">Transmembrane</keyword>
<protein>
    <submittedName>
        <fullName evidence="2">Uncharacterized protein</fullName>
    </submittedName>
</protein>
<reference evidence="3" key="1">
    <citation type="journal article" date="2019" name="Int. J. Syst. Evol. Microbiol.">
        <title>The Global Catalogue of Microorganisms (GCM) 10K type strain sequencing project: providing services to taxonomists for standard genome sequencing and annotation.</title>
        <authorList>
            <consortium name="The Broad Institute Genomics Platform"/>
            <consortium name="The Broad Institute Genome Sequencing Center for Infectious Disease"/>
            <person name="Wu L."/>
            <person name="Ma J."/>
        </authorList>
    </citation>
    <scope>NUCLEOTIDE SEQUENCE [LARGE SCALE GENOMIC DNA]</scope>
    <source>
        <strain evidence="3">JCM 17705</strain>
    </source>
</reference>
<feature type="transmembrane region" description="Helical" evidence="1">
    <location>
        <begin position="16"/>
        <end position="38"/>
    </location>
</feature>
<keyword evidence="3" id="KW-1185">Reference proteome</keyword>